<name>A0A5C3QNE1_9AGAR</name>
<reference evidence="2 3" key="1">
    <citation type="journal article" date="2019" name="Nat. Ecol. Evol.">
        <title>Megaphylogeny resolves global patterns of mushroom evolution.</title>
        <authorList>
            <person name="Varga T."/>
            <person name="Krizsan K."/>
            <person name="Foldi C."/>
            <person name="Dima B."/>
            <person name="Sanchez-Garcia M."/>
            <person name="Sanchez-Ramirez S."/>
            <person name="Szollosi G.J."/>
            <person name="Szarkandi J.G."/>
            <person name="Papp V."/>
            <person name="Albert L."/>
            <person name="Andreopoulos W."/>
            <person name="Angelini C."/>
            <person name="Antonin V."/>
            <person name="Barry K.W."/>
            <person name="Bougher N.L."/>
            <person name="Buchanan P."/>
            <person name="Buyck B."/>
            <person name="Bense V."/>
            <person name="Catcheside P."/>
            <person name="Chovatia M."/>
            <person name="Cooper J."/>
            <person name="Damon W."/>
            <person name="Desjardin D."/>
            <person name="Finy P."/>
            <person name="Geml J."/>
            <person name="Haridas S."/>
            <person name="Hughes K."/>
            <person name="Justo A."/>
            <person name="Karasinski D."/>
            <person name="Kautmanova I."/>
            <person name="Kiss B."/>
            <person name="Kocsube S."/>
            <person name="Kotiranta H."/>
            <person name="LaButti K.M."/>
            <person name="Lechner B.E."/>
            <person name="Liimatainen K."/>
            <person name="Lipzen A."/>
            <person name="Lukacs Z."/>
            <person name="Mihaltcheva S."/>
            <person name="Morgado L.N."/>
            <person name="Niskanen T."/>
            <person name="Noordeloos M.E."/>
            <person name="Ohm R.A."/>
            <person name="Ortiz-Santana B."/>
            <person name="Ovrebo C."/>
            <person name="Racz N."/>
            <person name="Riley R."/>
            <person name="Savchenko A."/>
            <person name="Shiryaev A."/>
            <person name="Soop K."/>
            <person name="Spirin V."/>
            <person name="Szebenyi C."/>
            <person name="Tomsovsky M."/>
            <person name="Tulloss R.E."/>
            <person name="Uehling J."/>
            <person name="Grigoriev I.V."/>
            <person name="Vagvolgyi C."/>
            <person name="Papp T."/>
            <person name="Martin F.M."/>
            <person name="Miettinen O."/>
            <person name="Hibbett D.S."/>
            <person name="Nagy L.G."/>
        </authorList>
    </citation>
    <scope>NUCLEOTIDE SEQUENCE [LARGE SCALE GENOMIC DNA]</scope>
    <source>
        <strain evidence="2 3">CBS 309.79</strain>
    </source>
</reference>
<sequence>MQVDHCDFHVDRLIISTILRLHPLISKFYTSAPSSPSNLAYAPPPNPSQPPSAHPVSISHYDPAHHETRPYRPPPPSPPPSLQPNSRSTCRPAGSEHGEEAPPQAPSAAGPGPTKTGTLTVKSFDGPSNCNTYYPPPHRISGKFMVLIRLLGIVSIP</sequence>
<feature type="compositionally biased region" description="Pro residues" evidence="1">
    <location>
        <begin position="71"/>
        <end position="82"/>
    </location>
</feature>
<dbReference type="Proteomes" id="UP000305067">
    <property type="component" value="Unassembled WGS sequence"/>
</dbReference>
<evidence type="ECO:0000256" key="1">
    <source>
        <dbReference type="SAM" id="MobiDB-lite"/>
    </source>
</evidence>
<dbReference type="AlphaFoldDB" id="A0A5C3QNE1"/>
<proteinExistence type="predicted"/>
<feature type="region of interest" description="Disordered" evidence="1">
    <location>
        <begin position="33"/>
        <end position="128"/>
    </location>
</feature>
<keyword evidence="3" id="KW-1185">Reference proteome</keyword>
<feature type="compositionally biased region" description="Polar residues" evidence="1">
    <location>
        <begin position="115"/>
        <end position="128"/>
    </location>
</feature>
<protein>
    <submittedName>
        <fullName evidence="2">Uncharacterized protein</fullName>
    </submittedName>
</protein>
<gene>
    <name evidence="2" type="ORF">BDV98DRAFT_416057</name>
</gene>
<feature type="compositionally biased region" description="Pro residues" evidence="1">
    <location>
        <begin position="42"/>
        <end position="53"/>
    </location>
</feature>
<accession>A0A5C3QNE1</accession>
<evidence type="ECO:0000313" key="3">
    <source>
        <dbReference type="Proteomes" id="UP000305067"/>
    </source>
</evidence>
<dbReference type="EMBL" id="ML178821">
    <property type="protein sequence ID" value="TFL03107.1"/>
    <property type="molecule type" value="Genomic_DNA"/>
</dbReference>
<organism evidence="2 3">
    <name type="scientific">Pterulicium gracile</name>
    <dbReference type="NCBI Taxonomy" id="1884261"/>
    <lineage>
        <taxon>Eukaryota</taxon>
        <taxon>Fungi</taxon>
        <taxon>Dikarya</taxon>
        <taxon>Basidiomycota</taxon>
        <taxon>Agaricomycotina</taxon>
        <taxon>Agaricomycetes</taxon>
        <taxon>Agaricomycetidae</taxon>
        <taxon>Agaricales</taxon>
        <taxon>Pleurotineae</taxon>
        <taxon>Pterulaceae</taxon>
        <taxon>Pterulicium</taxon>
    </lineage>
</organism>
<evidence type="ECO:0000313" key="2">
    <source>
        <dbReference type="EMBL" id="TFL03107.1"/>
    </source>
</evidence>